<dbReference type="EMBL" id="AP015035">
    <property type="protein sequence ID" value="BAT79951.1"/>
    <property type="molecule type" value="Genomic_DNA"/>
</dbReference>
<gene>
    <name evidence="1" type="primary">Vigan.02G289900</name>
    <name evidence="1" type="ORF">VIGAN_02289900</name>
</gene>
<organism evidence="1 2">
    <name type="scientific">Vigna angularis var. angularis</name>
    <dbReference type="NCBI Taxonomy" id="157739"/>
    <lineage>
        <taxon>Eukaryota</taxon>
        <taxon>Viridiplantae</taxon>
        <taxon>Streptophyta</taxon>
        <taxon>Embryophyta</taxon>
        <taxon>Tracheophyta</taxon>
        <taxon>Spermatophyta</taxon>
        <taxon>Magnoliopsida</taxon>
        <taxon>eudicotyledons</taxon>
        <taxon>Gunneridae</taxon>
        <taxon>Pentapetalae</taxon>
        <taxon>rosids</taxon>
        <taxon>fabids</taxon>
        <taxon>Fabales</taxon>
        <taxon>Fabaceae</taxon>
        <taxon>Papilionoideae</taxon>
        <taxon>50 kb inversion clade</taxon>
        <taxon>NPAAA clade</taxon>
        <taxon>indigoferoid/millettioid clade</taxon>
        <taxon>Phaseoleae</taxon>
        <taxon>Vigna</taxon>
    </lineage>
</organism>
<keyword evidence="2" id="KW-1185">Reference proteome</keyword>
<feature type="non-terminal residue" evidence="1">
    <location>
        <position position="1"/>
    </location>
</feature>
<sequence>HFRFCIFVSAISHYNLKSRVALASLLRFSCRPCGFHSVASLLRSSCPFHQCVLPQAVGLLRFLRFRASVLGISFPLPPSLLCFISSLPYFHENVFSIKC</sequence>
<name>A0A0S3RHP5_PHAAN</name>
<dbReference type="AlphaFoldDB" id="A0A0S3RHP5"/>
<reference evidence="1 2" key="1">
    <citation type="journal article" date="2015" name="Sci. Rep.">
        <title>The power of single molecule real-time sequencing technology in the de novo assembly of a eukaryotic genome.</title>
        <authorList>
            <person name="Sakai H."/>
            <person name="Naito K."/>
            <person name="Ogiso-Tanaka E."/>
            <person name="Takahashi Y."/>
            <person name="Iseki K."/>
            <person name="Muto C."/>
            <person name="Satou K."/>
            <person name="Teruya K."/>
            <person name="Shiroma A."/>
            <person name="Shimoji M."/>
            <person name="Hirano T."/>
            <person name="Itoh T."/>
            <person name="Kaga A."/>
            <person name="Tomooka N."/>
        </authorList>
    </citation>
    <scope>NUCLEOTIDE SEQUENCE [LARGE SCALE GENOMIC DNA]</scope>
    <source>
        <strain evidence="2">cv. Shumari</strain>
    </source>
</reference>
<evidence type="ECO:0000313" key="1">
    <source>
        <dbReference type="EMBL" id="BAT79951.1"/>
    </source>
</evidence>
<protein>
    <submittedName>
        <fullName evidence="1">Uncharacterized protein</fullName>
    </submittedName>
</protein>
<dbReference type="Proteomes" id="UP000291084">
    <property type="component" value="Chromosome 2"/>
</dbReference>
<accession>A0A0S3RHP5</accession>
<proteinExistence type="predicted"/>
<evidence type="ECO:0000313" key="2">
    <source>
        <dbReference type="Proteomes" id="UP000291084"/>
    </source>
</evidence>